<dbReference type="Proteomes" id="UP000886749">
    <property type="component" value="Unassembled WGS sequence"/>
</dbReference>
<proteinExistence type="predicted"/>
<dbReference type="AlphaFoldDB" id="A0A9D1DD51"/>
<reference evidence="1" key="2">
    <citation type="journal article" date="2021" name="PeerJ">
        <title>Extensive microbial diversity within the chicken gut microbiome revealed by metagenomics and culture.</title>
        <authorList>
            <person name="Gilroy R."/>
            <person name="Ravi A."/>
            <person name="Getino M."/>
            <person name="Pursley I."/>
            <person name="Horton D.L."/>
            <person name="Alikhan N.F."/>
            <person name="Baker D."/>
            <person name="Gharbi K."/>
            <person name="Hall N."/>
            <person name="Watson M."/>
            <person name="Adriaenssens E.M."/>
            <person name="Foster-Nyarko E."/>
            <person name="Jarju S."/>
            <person name="Secka A."/>
            <person name="Antonio M."/>
            <person name="Oren A."/>
            <person name="Chaudhuri R.R."/>
            <person name="La Ragione R."/>
            <person name="Hildebrand F."/>
            <person name="Pallen M.J."/>
        </authorList>
    </citation>
    <scope>NUCLEOTIDE SEQUENCE</scope>
    <source>
        <strain evidence="1">CHK184-25365</strain>
    </source>
</reference>
<reference evidence="1" key="1">
    <citation type="submission" date="2020-10" db="EMBL/GenBank/DDBJ databases">
        <authorList>
            <person name="Gilroy R."/>
        </authorList>
    </citation>
    <scope>NUCLEOTIDE SEQUENCE</scope>
    <source>
        <strain evidence="1">CHK184-25365</strain>
    </source>
</reference>
<evidence type="ECO:0000313" key="1">
    <source>
        <dbReference type="EMBL" id="HIR41656.1"/>
    </source>
</evidence>
<protein>
    <submittedName>
        <fullName evidence="1">Uncharacterized protein</fullName>
    </submittedName>
</protein>
<feature type="non-terminal residue" evidence="1">
    <location>
        <position position="1"/>
    </location>
</feature>
<name>A0A9D1DD51_9FIRM</name>
<accession>A0A9D1DD51</accession>
<sequence>ISVMLEDGTNANRLIRQIIDAYNQAQAQAQQETATHYPQELNDVLSQ</sequence>
<comment type="caution">
    <text evidence="1">The sequence shown here is derived from an EMBL/GenBank/DDBJ whole genome shotgun (WGS) entry which is preliminary data.</text>
</comment>
<organism evidence="1 2">
    <name type="scientific">Candidatus Egerieicola pullicola</name>
    <dbReference type="NCBI Taxonomy" id="2840775"/>
    <lineage>
        <taxon>Bacteria</taxon>
        <taxon>Bacillati</taxon>
        <taxon>Bacillota</taxon>
        <taxon>Clostridia</taxon>
        <taxon>Eubacteriales</taxon>
        <taxon>Oscillospiraceae</taxon>
        <taxon>Oscillospiraceae incertae sedis</taxon>
        <taxon>Candidatus Egerieicola</taxon>
    </lineage>
</organism>
<gene>
    <name evidence="1" type="ORF">IAB36_07505</name>
</gene>
<evidence type="ECO:0000313" key="2">
    <source>
        <dbReference type="Proteomes" id="UP000886749"/>
    </source>
</evidence>
<dbReference type="EMBL" id="DVGY01000170">
    <property type="protein sequence ID" value="HIR41656.1"/>
    <property type="molecule type" value="Genomic_DNA"/>
</dbReference>